<evidence type="ECO:0000256" key="1">
    <source>
        <dbReference type="SAM" id="MobiDB-lite"/>
    </source>
</evidence>
<dbReference type="InterPro" id="IPR036537">
    <property type="entry name" value="Adaptor_Cbl_N_dom_sf"/>
</dbReference>
<dbReference type="Gene3D" id="3.30.200.20">
    <property type="entry name" value="Phosphorylase Kinase, domain 1"/>
    <property type="match status" value="1"/>
</dbReference>
<keyword evidence="4" id="KW-1185">Reference proteome</keyword>
<dbReference type="EMBL" id="CAMKVN010001812">
    <property type="protein sequence ID" value="CAI2178197.1"/>
    <property type="molecule type" value="Genomic_DNA"/>
</dbReference>
<dbReference type="Pfam" id="PF07714">
    <property type="entry name" value="PK_Tyr_Ser-Thr"/>
    <property type="match status" value="1"/>
</dbReference>
<dbReference type="InterPro" id="IPR000719">
    <property type="entry name" value="Prot_kinase_dom"/>
</dbReference>
<dbReference type="SMART" id="SM00219">
    <property type="entry name" value="TyrKc"/>
    <property type="match status" value="1"/>
</dbReference>
<feature type="domain" description="Protein kinase" evidence="2">
    <location>
        <begin position="219"/>
        <end position="439"/>
    </location>
</feature>
<reference evidence="3" key="1">
    <citation type="submission" date="2022-08" db="EMBL/GenBank/DDBJ databases">
        <authorList>
            <person name="Kallberg Y."/>
            <person name="Tangrot J."/>
            <person name="Rosling A."/>
        </authorList>
    </citation>
    <scope>NUCLEOTIDE SEQUENCE</scope>
    <source>
        <strain evidence="3">Wild A</strain>
    </source>
</reference>
<organism evidence="3 4">
    <name type="scientific">Funneliformis geosporum</name>
    <dbReference type="NCBI Taxonomy" id="1117311"/>
    <lineage>
        <taxon>Eukaryota</taxon>
        <taxon>Fungi</taxon>
        <taxon>Fungi incertae sedis</taxon>
        <taxon>Mucoromycota</taxon>
        <taxon>Glomeromycotina</taxon>
        <taxon>Glomeromycetes</taxon>
        <taxon>Glomerales</taxon>
        <taxon>Glomeraceae</taxon>
        <taxon>Funneliformis</taxon>
    </lineage>
</organism>
<feature type="domain" description="Protein kinase" evidence="2">
    <location>
        <begin position="628"/>
        <end position="932"/>
    </location>
</feature>
<dbReference type="Gene3D" id="1.20.930.20">
    <property type="entry name" value="Adaptor protein Cbl, N-terminal domain"/>
    <property type="match status" value="1"/>
</dbReference>
<dbReference type="SUPFAM" id="SSF81901">
    <property type="entry name" value="HCP-like"/>
    <property type="match status" value="1"/>
</dbReference>
<protein>
    <submittedName>
        <fullName evidence="3">14850_t:CDS:1</fullName>
    </submittedName>
</protein>
<dbReference type="GO" id="GO:0004713">
    <property type="term" value="F:protein tyrosine kinase activity"/>
    <property type="evidence" value="ECO:0007669"/>
    <property type="project" value="InterPro"/>
</dbReference>
<dbReference type="SMART" id="SM00671">
    <property type="entry name" value="SEL1"/>
    <property type="match status" value="1"/>
</dbReference>
<dbReference type="Pfam" id="PF00069">
    <property type="entry name" value="Pkinase"/>
    <property type="match status" value="1"/>
</dbReference>
<dbReference type="Proteomes" id="UP001153678">
    <property type="component" value="Unassembled WGS sequence"/>
</dbReference>
<dbReference type="Gene3D" id="1.25.40.10">
    <property type="entry name" value="Tetratricopeptide repeat domain"/>
    <property type="match status" value="1"/>
</dbReference>
<dbReference type="InterPro" id="IPR051681">
    <property type="entry name" value="Ser/Thr_Kinases-Pseudokinases"/>
</dbReference>
<accession>A0A9W4WTP7</accession>
<dbReference type="PROSITE" id="PS50011">
    <property type="entry name" value="PROTEIN_KINASE_DOM"/>
    <property type="match status" value="2"/>
</dbReference>
<dbReference type="PROSITE" id="PS00109">
    <property type="entry name" value="PROTEIN_KINASE_TYR"/>
    <property type="match status" value="1"/>
</dbReference>
<dbReference type="Gene3D" id="1.10.510.10">
    <property type="entry name" value="Transferase(Phosphotransferase) domain 1"/>
    <property type="match status" value="3"/>
</dbReference>
<dbReference type="InterPro" id="IPR001245">
    <property type="entry name" value="Ser-Thr/Tyr_kinase_cat_dom"/>
</dbReference>
<dbReference type="InterPro" id="IPR006597">
    <property type="entry name" value="Sel1-like"/>
</dbReference>
<gene>
    <name evidence="3" type="ORF">FWILDA_LOCUS8465</name>
</gene>
<evidence type="ECO:0000313" key="4">
    <source>
        <dbReference type="Proteomes" id="UP001153678"/>
    </source>
</evidence>
<dbReference type="GO" id="GO:0005524">
    <property type="term" value="F:ATP binding"/>
    <property type="evidence" value="ECO:0007669"/>
    <property type="project" value="InterPro"/>
</dbReference>
<name>A0A9W4WTP7_9GLOM</name>
<evidence type="ECO:0000259" key="2">
    <source>
        <dbReference type="PROSITE" id="PS50011"/>
    </source>
</evidence>
<dbReference type="Pfam" id="PF08238">
    <property type="entry name" value="Sel1"/>
    <property type="match status" value="1"/>
</dbReference>
<sequence>MNLNLGPTLNNATFVLDGILPIISFLPLIKEVAEVINETVEIVQLAEHNKKICGILWYRIHIAETALWNLKNRRDKNENFFSNSNLTHLQKLVNIIKKIRKFVEEISQLTGLSKYIQAKSIESNVKELSSEFDFTIQAFHFSLAFDFSIRAEQDSKDIKSDLDDLTKYLDDIGSGVTDNNHMILNMVAKLSTLNKLLTESKSKTNTDIFKSELLEYSDFEEQEPDGNRHLKSVKKFRRKHGLNDFVALKLVAVKNSSEEDKDNFRKQVTILKKSDQCDSIIQYFGLTAYDYKYYLVTEWAEYGNLPKGLNFLNAAKIVHRDIRPENILITDHETAKIANFKAREITYCTTYLALTLEAVRYCAPEQLERRSEYDTKCEKYGNDIIVITELVCTKKFRESFSLGTSFPKEYQDLAKKAVDHDHNFRPRFSKIYTILQDLYKKDSRYTPLHSPKLVPKSETLANDINFAEFNYMSVDEASKQHRLPNGNRELAYKCFEANAEYFKAYYIQQNLVKFDMNQATKDILVADLYKEVADSGDSEAQLHYGNCLFKGIGVKKNLKEAAEYFTKAAENGQVVGMYNAATLYFSDSFGLKNEVLEEIKEIIKVAQVVAHPTTKFVSKIWYDSFDKPEVLDPEASDGKNNLYSCSSRHNFDINKLALDSNAKETSESKISNDSNHERIPTPNEIASDLDPEKTPTTDGPTLNTTTFVLDGILPLLSFLPLIKEVAEVFNEIIEIYQSAEHNKKKYVGYCWIESKIADTALRNLKNQISQLTGLSKYIQAKSIESNVKELSKYNYFEEQEPDGLKRLKNLGVETYDDKYYFVTEWAERYCAPEKLERRSEYDTKCEVYSFGILLWEIAEEKSPYERYDDILAITELVCNKQCREPFSFAVHQDHIFRPQFSKIYTILQDLYKKDAKYTPLPSPKLTPKSETLVRKVSQSLTR</sequence>
<dbReference type="InterPro" id="IPR011009">
    <property type="entry name" value="Kinase-like_dom_sf"/>
</dbReference>
<dbReference type="SUPFAM" id="SSF56112">
    <property type="entry name" value="Protein kinase-like (PK-like)"/>
    <property type="match status" value="2"/>
</dbReference>
<dbReference type="InterPro" id="IPR011990">
    <property type="entry name" value="TPR-like_helical_dom_sf"/>
</dbReference>
<dbReference type="InterPro" id="IPR008266">
    <property type="entry name" value="Tyr_kinase_AS"/>
</dbReference>
<dbReference type="OrthoDB" id="2314769at2759"/>
<dbReference type="AlphaFoldDB" id="A0A9W4WTP7"/>
<dbReference type="GO" id="GO:0004674">
    <property type="term" value="F:protein serine/threonine kinase activity"/>
    <property type="evidence" value="ECO:0007669"/>
    <property type="project" value="TreeGrafter"/>
</dbReference>
<dbReference type="InterPro" id="IPR059179">
    <property type="entry name" value="MLKL-like_MCAfunc"/>
</dbReference>
<dbReference type="GO" id="GO:0007166">
    <property type="term" value="P:cell surface receptor signaling pathway"/>
    <property type="evidence" value="ECO:0007669"/>
    <property type="project" value="InterPro"/>
</dbReference>
<dbReference type="InterPro" id="IPR020635">
    <property type="entry name" value="Tyr_kinase_cat_dom"/>
</dbReference>
<dbReference type="PANTHER" id="PTHR44329">
    <property type="entry name" value="SERINE/THREONINE-PROTEIN KINASE TNNI3K-RELATED"/>
    <property type="match status" value="1"/>
</dbReference>
<evidence type="ECO:0000313" key="3">
    <source>
        <dbReference type="EMBL" id="CAI2178197.1"/>
    </source>
</evidence>
<dbReference type="CDD" id="cd21037">
    <property type="entry name" value="MLKL_NTD"/>
    <property type="match status" value="1"/>
</dbReference>
<feature type="region of interest" description="Disordered" evidence="1">
    <location>
        <begin position="664"/>
        <end position="701"/>
    </location>
</feature>
<comment type="caution">
    <text evidence="3">The sequence shown here is derived from an EMBL/GenBank/DDBJ whole genome shotgun (WGS) entry which is preliminary data.</text>
</comment>
<proteinExistence type="predicted"/>